<keyword evidence="7 12" id="KW-0822">Tryptophan biosynthesis</keyword>
<organism evidence="14 15">
    <name type="scientific">Sedimenticola thiotaurini</name>
    <dbReference type="NCBI Taxonomy" id="1543721"/>
    <lineage>
        <taxon>Bacteria</taxon>
        <taxon>Pseudomonadati</taxon>
        <taxon>Pseudomonadota</taxon>
        <taxon>Gammaproteobacteria</taxon>
        <taxon>Chromatiales</taxon>
        <taxon>Sedimenticolaceae</taxon>
        <taxon>Sedimenticola</taxon>
    </lineage>
</organism>
<dbReference type="InterPro" id="IPR006316">
    <property type="entry name" value="Trp_synth_b-like"/>
</dbReference>
<dbReference type="GO" id="GO:0004834">
    <property type="term" value="F:tryptophan synthase activity"/>
    <property type="evidence" value="ECO:0007669"/>
    <property type="project" value="UniProtKB-UniRule"/>
</dbReference>
<dbReference type="NCBIfam" id="NF009057">
    <property type="entry name" value="PRK12391.1"/>
    <property type="match status" value="1"/>
</dbReference>
<gene>
    <name evidence="12" type="primary">trpB</name>
    <name evidence="14" type="ORF">AAY24_15865</name>
</gene>
<evidence type="ECO:0000313" key="14">
    <source>
        <dbReference type="EMBL" id="AKH21589.1"/>
    </source>
</evidence>
<dbReference type="PANTHER" id="PTHR48077:SF6">
    <property type="entry name" value="TRYPTOPHAN SYNTHASE"/>
    <property type="match status" value="1"/>
</dbReference>
<comment type="function">
    <text evidence="2 12">The beta subunit is responsible for the synthesis of L-tryptophan from indole and L-serine.</text>
</comment>
<dbReference type="PIRSF" id="PIRSF001413">
    <property type="entry name" value="Trp_syn_beta"/>
    <property type="match status" value="1"/>
</dbReference>
<comment type="subunit">
    <text evidence="5 12">Tetramer of two alpha and two beta chains.</text>
</comment>
<evidence type="ECO:0000256" key="2">
    <source>
        <dbReference type="ARBA" id="ARBA00002786"/>
    </source>
</evidence>
<dbReference type="AlphaFoldDB" id="A0A0F7K226"/>
<dbReference type="UniPathway" id="UPA00035">
    <property type="reaction ID" value="UER00044"/>
</dbReference>
<name>A0A0F7K226_9GAMM</name>
<dbReference type="NCBIfam" id="TIGR01415">
    <property type="entry name" value="trpB_rel"/>
    <property type="match status" value="1"/>
</dbReference>
<keyword evidence="6 12" id="KW-0028">Amino-acid biosynthesis</keyword>
<evidence type="ECO:0000256" key="9">
    <source>
        <dbReference type="ARBA" id="ARBA00023141"/>
    </source>
</evidence>
<dbReference type="Proteomes" id="UP000034410">
    <property type="component" value="Chromosome"/>
</dbReference>
<dbReference type="GO" id="GO:0005737">
    <property type="term" value="C:cytoplasm"/>
    <property type="evidence" value="ECO:0007669"/>
    <property type="project" value="TreeGrafter"/>
</dbReference>
<dbReference type="InterPro" id="IPR036052">
    <property type="entry name" value="TrpB-like_PALP_sf"/>
</dbReference>
<dbReference type="PIRSF" id="PIRSF500824">
    <property type="entry name" value="TrpB_prok"/>
    <property type="match status" value="1"/>
</dbReference>
<keyword evidence="9 12" id="KW-0057">Aromatic amino acid biosynthesis</keyword>
<keyword evidence="8 12" id="KW-0663">Pyridoxal phosphate</keyword>
<dbReference type="InterPro" id="IPR006653">
    <property type="entry name" value="Trp_synth_b_CS"/>
</dbReference>
<comment type="cofactor">
    <cofactor evidence="1 12">
        <name>pyridoxal 5'-phosphate</name>
        <dbReference type="ChEBI" id="CHEBI:597326"/>
    </cofactor>
</comment>
<evidence type="ECO:0000256" key="7">
    <source>
        <dbReference type="ARBA" id="ARBA00022822"/>
    </source>
</evidence>
<dbReference type="GO" id="GO:0030170">
    <property type="term" value="F:pyridoxal phosphate binding"/>
    <property type="evidence" value="ECO:0007669"/>
    <property type="project" value="InterPro"/>
</dbReference>
<evidence type="ECO:0000256" key="8">
    <source>
        <dbReference type="ARBA" id="ARBA00022898"/>
    </source>
</evidence>
<dbReference type="EMBL" id="CP011412">
    <property type="protein sequence ID" value="AKH21589.1"/>
    <property type="molecule type" value="Genomic_DNA"/>
</dbReference>
<evidence type="ECO:0000313" key="15">
    <source>
        <dbReference type="Proteomes" id="UP000034410"/>
    </source>
</evidence>
<dbReference type="EC" id="4.2.1.20" evidence="12"/>
<evidence type="ECO:0000256" key="6">
    <source>
        <dbReference type="ARBA" id="ARBA00022605"/>
    </source>
</evidence>
<dbReference type="PATRIC" id="fig|1543721.4.peg.3269"/>
<dbReference type="CDD" id="cd06446">
    <property type="entry name" value="Trp-synth_B"/>
    <property type="match status" value="1"/>
</dbReference>
<evidence type="ECO:0000256" key="11">
    <source>
        <dbReference type="ARBA" id="ARBA00049047"/>
    </source>
</evidence>
<dbReference type="InterPro" id="IPR023026">
    <property type="entry name" value="Trp_synth_beta/beta-like"/>
</dbReference>
<comment type="catalytic activity">
    <reaction evidence="11 12">
        <text>(1S,2R)-1-C-(indol-3-yl)glycerol 3-phosphate + L-serine = D-glyceraldehyde 3-phosphate + L-tryptophan + H2O</text>
        <dbReference type="Rhea" id="RHEA:10532"/>
        <dbReference type="ChEBI" id="CHEBI:15377"/>
        <dbReference type="ChEBI" id="CHEBI:33384"/>
        <dbReference type="ChEBI" id="CHEBI:57912"/>
        <dbReference type="ChEBI" id="CHEBI:58866"/>
        <dbReference type="ChEBI" id="CHEBI:59776"/>
        <dbReference type="EC" id="4.2.1.20"/>
    </reaction>
</comment>
<dbReference type="GO" id="GO:0052684">
    <property type="term" value="F:L-serine hydro-lyase (adding indole, L-tryptophan-forming) activity"/>
    <property type="evidence" value="ECO:0007669"/>
    <property type="project" value="TreeGrafter"/>
</dbReference>
<proteinExistence type="inferred from homology"/>
<feature type="domain" description="Tryptophan synthase beta chain-like PALP" evidence="13">
    <location>
        <begin position="74"/>
        <end position="411"/>
    </location>
</feature>
<keyword evidence="15" id="KW-1185">Reference proteome</keyword>
<dbReference type="HAMAP" id="MF_00133">
    <property type="entry name" value="Trp_synth_beta"/>
    <property type="match status" value="1"/>
</dbReference>
<sequence length="449" mass="48861">MKTKILLKESEMPTHWYNVVADMPNPPTPPLGPDGQPVGPDALAAIFPEEIIKQEVSSDRWIKIPEEVREVLRLWRPSPLFRAHRLEKMLNTPAKIFYKNESVSPAGSHKPNTAVAQAYYNKQAGIKKLTTETGAGQWGCSLALAGQMFGLEVEVFMVKVSYGQKPYRRTMMRTWGANVHASPTNLTESGRSILAKDPNSEGSLGVAISEAVEIAANRPDTNYALGSVLNHVLLHQTIIGEEAKKQMSMVGEYPDMVFAPCGGGSNFGGIAFPFFADKAAGKQVELIAVEPTSCPTLTKGTYAYDFGDAIGLTPLMKMYTLGHDFMPPGIHAGGLRYHGDSALISQLYNEGLLGAVAVPQTETFESGVLFAKSEGIVPAPESTHAIAAVIREAKRCAETGEAKTLLFNLSGHGHFDMTSYDRFFAGELEDYEYPDEAIKESLKHLPQVG</sequence>
<dbReference type="InterPro" id="IPR001926">
    <property type="entry name" value="TrpB-like_PALP"/>
</dbReference>
<evidence type="ECO:0000256" key="12">
    <source>
        <dbReference type="HAMAP-Rule" id="MF_00133"/>
    </source>
</evidence>
<accession>A0A0F7K226</accession>
<evidence type="ECO:0000256" key="1">
    <source>
        <dbReference type="ARBA" id="ARBA00001933"/>
    </source>
</evidence>
<protein>
    <recommendedName>
        <fullName evidence="12">Tryptophan synthase beta chain</fullName>
        <ecNumber evidence="12">4.2.1.20</ecNumber>
    </recommendedName>
</protein>
<dbReference type="RefSeq" id="WP_046860513.1">
    <property type="nucleotide sequence ID" value="NZ_CP011412.1"/>
</dbReference>
<reference evidence="14 15" key="1">
    <citation type="journal article" date="2015" name="Genome Announc.">
        <title>Complete Genome Sequence of Sedimenticola thiotaurini Strain SIP-G1, a Polyphosphate- and Polyhydroxyalkanoate-Accumulating Sulfur-Oxidizing Gammaproteobacterium Isolated from Salt Marsh Sediments.</title>
        <authorList>
            <person name="Flood B.E."/>
            <person name="Jones D.S."/>
            <person name="Bailey J.V."/>
        </authorList>
    </citation>
    <scope>NUCLEOTIDE SEQUENCE [LARGE SCALE GENOMIC DNA]</scope>
    <source>
        <strain evidence="14 15">SIP-G1</strain>
    </source>
</reference>
<dbReference type="InterPro" id="IPR006654">
    <property type="entry name" value="Trp_synth_beta"/>
</dbReference>
<dbReference type="PROSITE" id="PS00168">
    <property type="entry name" value="TRP_SYNTHASE_BETA"/>
    <property type="match status" value="1"/>
</dbReference>
<comment type="similarity">
    <text evidence="4 12">Belongs to the TrpB family.</text>
</comment>
<evidence type="ECO:0000256" key="10">
    <source>
        <dbReference type="ARBA" id="ARBA00023239"/>
    </source>
</evidence>
<dbReference type="Gene3D" id="3.40.50.1100">
    <property type="match status" value="2"/>
</dbReference>
<dbReference type="KEGG" id="seds:AAY24_15865"/>
<evidence type="ECO:0000256" key="3">
    <source>
        <dbReference type="ARBA" id="ARBA00004733"/>
    </source>
</evidence>
<keyword evidence="10 12" id="KW-0456">Lyase</keyword>
<dbReference type="SUPFAM" id="SSF53686">
    <property type="entry name" value="Tryptophan synthase beta subunit-like PLP-dependent enzymes"/>
    <property type="match status" value="1"/>
</dbReference>
<dbReference type="OrthoDB" id="9766131at2"/>
<comment type="pathway">
    <text evidence="3 12">Amino-acid biosynthesis; L-tryptophan biosynthesis; L-tryptophan from chorismate: step 5/5.</text>
</comment>
<evidence type="ECO:0000259" key="13">
    <source>
        <dbReference type="Pfam" id="PF00291"/>
    </source>
</evidence>
<evidence type="ECO:0000256" key="5">
    <source>
        <dbReference type="ARBA" id="ARBA00011270"/>
    </source>
</evidence>
<feature type="modified residue" description="N6-(pyridoxal phosphate)lysine" evidence="12">
    <location>
        <position position="110"/>
    </location>
</feature>
<dbReference type="PANTHER" id="PTHR48077">
    <property type="entry name" value="TRYPTOPHAN SYNTHASE-RELATED"/>
    <property type="match status" value="1"/>
</dbReference>
<dbReference type="Pfam" id="PF00291">
    <property type="entry name" value="PALP"/>
    <property type="match status" value="1"/>
</dbReference>
<evidence type="ECO:0000256" key="4">
    <source>
        <dbReference type="ARBA" id="ARBA00009982"/>
    </source>
</evidence>